<dbReference type="Pfam" id="PF12833">
    <property type="entry name" value="HTH_18"/>
    <property type="match status" value="1"/>
</dbReference>
<feature type="domain" description="HTH araC/xylS-type" evidence="4">
    <location>
        <begin position="192"/>
        <end position="290"/>
    </location>
</feature>
<name>A0A3B0AWJ9_9BACL</name>
<dbReference type="Gene3D" id="2.60.120.10">
    <property type="entry name" value="Jelly Rolls"/>
    <property type="match status" value="1"/>
</dbReference>
<keyword evidence="1" id="KW-0805">Transcription regulation</keyword>
<keyword evidence="6" id="KW-1185">Reference proteome</keyword>
<dbReference type="InterPro" id="IPR020449">
    <property type="entry name" value="Tscrpt_reg_AraC-type_HTH"/>
</dbReference>
<dbReference type="AlphaFoldDB" id="A0A3B0AWJ9"/>
<sequence length="303" mass="35318">MVRRQYALHTEFAIDKLYTFHYYELAKSFYTHGENHDFWELVYVDKGELEIFVDGGQFLQKQGDIAFYAPNRFHVGKARSAVNLMIVSFESEAPFMSFFEYKAFRLEQEERSILAELLKEALEAFDTPIDTLLYPYLSKKKQSLFGCEHLIKNYLEILLIKLLRRCGPQNGAGGAPPLPVIPPENKKADLLEQIIYYMKSRLCSSLTIEQICLDCLIGKTQLKALFQKLTGLGVMQYFNDLKIEEAKVMIREERYNFTEIAERLGFSSIHYFSSCFKKTTNMTPTEYARNVRARMLFTNRTKN</sequence>
<organism evidence="5 6">
    <name type="scientific">Paenibacillus ginsengarvi</name>
    <dbReference type="NCBI Taxonomy" id="400777"/>
    <lineage>
        <taxon>Bacteria</taxon>
        <taxon>Bacillati</taxon>
        <taxon>Bacillota</taxon>
        <taxon>Bacilli</taxon>
        <taxon>Bacillales</taxon>
        <taxon>Paenibacillaceae</taxon>
        <taxon>Paenibacillus</taxon>
    </lineage>
</organism>
<evidence type="ECO:0000259" key="4">
    <source>
        <dbReference type="PROSITE" id="PS01124"/>
    </source>
</evidence>
<dbReference type="InterPro" id="IPR003313">
    <property type="entry name" value="AraC-bd"/>
</dbReference>
<dbReference type="InterPro" id="IPR018062">
    <property type="entry name" value="HTH_AraC-typ_CS"/>
</dbReference>
<gene>
    <name evidence="5" type="ORF">D7M11_33550</name>
</gene>
<dbReference type="Pfam" id="PF02311">
    <property type="entry name" value="AraC_binding"/>
    <property type="match status" value="1"/>
</dbReference>
<protein>
    <submittedName>
        <fullName evidence="5">AraC family transcriptional regulator</fullName>
    </submittedName>
</protein>
<evidence type="ECO:0000256" key="3">
    <source>
        <dbReference type="ARBA" id="ARBA00023163"/>
    </source>
</evidence>
<evidence type="ECO:0000256" key="1">
    <source>
        <dbReference type="ARBA" id="ARBA00023015"/>
    </source>
</evidence>
<dbReference type="PRINTS" id="PR00032">
    <property type="entry name" value="HTHARAC"/>
</dbReference>
<dbReference type="InterPro" id="IPR037923">
    <property type="entry name" value="HTH-like"/>
</dbReference>
<dbReference type="SUPFAM" id="SSF51215">
    <property type="entry name" value="Regulatory protein AraC"/>
    <property type="match status" value="1"/>
</dbReference>
<dbReference type="SMART" id="SM00342">
    <property type="entry name" value="HTH_ARAC"/>
    <property type="match status" value="1"/>
</dbReference>
<dbReference type="OrthoDB" id="249627at2"/>
<keyword evidence="2" id="KW-0238">DNA-binding</keyword>
<dbReference type="EMBL" id="RBAH01000041">
    <property type="protein sequence ID" value="RKN64574.1"/>
    <property type="molecule type" value="Genomic_DNA"/>
</dbReference>
<dbReference type="Proteomes" id="UP000282311">
    <property type="component" value="Unassembled WGS sequence"/>
</dbReference>
<dbReference type="PROSITE" id="PS01124">
    <property type="entry name" value="HTH_ARAC_FAMILY_2"/>
    <property type="match status" value="1"/>
</dbReference>
<dbReference type="SUPFAM" id="SSF46689">
    <property type="entry name" value="Homeodomain-like"/>
    <property type="match status" value="1"/>
</dbReference>
<dbReference type="InterPro" id="IPR018060">
    <property type="entry name" value="HTH_AraC"/>
</dbReference>
<dbReference type="Gene3D" id="1.10.10.60">
    <property type="entry name" value="Homeodomain-like"/>
    <property type="match status" value="2"/>
</dbReference>
<keyword evidence="3" id="KW-0804">Transcription</keyword>
<reference evidence="5 6" key="1">
    <citation type="journal article" date="2007" name="Int. J. Syst. Evol. Microbiol.">
        <title>Paenibacillus ginsengarvi sp. nov., isolated from soil from ginseng cultivation.</title>
        <authorList>
            <person name="Yoon M.H."/>
            <person name="Ten L.N."/>
            <person name="Im W.T."/>
        </authorList>
    </citation>
    <scope>NUCLEOTIDE SEQUENCE [LARGE SCALE GENOMIC DNA]</scope>
    <source>
        <strain evidence="5 6">KCTC 13059</strain>
    </source>
</reference>
<evidence type="ECO:0000313" key="5">
    <source>
        <dbReference type="EMBL" id="RKN64574.1"/>
    </source>
</evidence>
<dbReference type="PANTHER" id="PTHR43280:SF2">
    <property type="entry name" value="HTH-TYPE TRANSCRIPTIONAL REGULATOR EXSA"/>
    <property type="match status" value="1"/>
</dbReference>
<evidence type="ECO:0000256" key="2">
    <source>
        <dbReference type="ARBA" id="ARBA00023125"/>
    </source>
</evidence>
<dbReference type="InterPro" id="IPR009057">
    <property type="entry name" value="Homeodomain-like_sf"/>
</dbReference>
<dbReference type="InterPro" id="IPR014710">
    <property type="entry name" value="RmlC-like_jellyroll"/>
</dbReference>
<dbReference type="RefSeq" id="WP_120751642.1">
    <property type="nucleotide sequence ID" value="NZ_RBAH01000041.1"/>
</dbReference>
<dbReference type="GO" id="GO:0003700">
    <property type="term" value="F:DNA-binding transcription factor activity"/>
    <property type="evidence" value="ECO:0007669"/>
    <property type="project" value="InterPro"/>
</dbReference>
<dbReference type="GO" id="GO:0043565">
    <property type="term" value="F:sequence-specific DNA binding"/>
    <property type="evidence" value="ECO:0007669"/>
    <property type="project" value="InterPro"/>
</dbReference>
<dbReference type="PROSITE" id="PS00041">
    <property type="entry name" value="HTH_ARAC_FAMILY_1"/>
    <property type="match status" value="1"/>
</dbReference>
<evidence type="ECO:0000313" key="6">
    <source>
        <dbReference type="Proteomes" id="UP000282311"/>
    </source>
</evidence>
<accession>A0A3B0AWJ9</accession>
<dbReference type="PANTHER" id="PTHR43280">
    <property type="entry name" value="ARAC-FAMILY TRANSCRIPTIONAL REGULATOR"/>
    <property type="match status" value="1"/>
</dbReference>
<comment type="caution">
    <text evidence="5">The sequence shown here is derived from an EMBL/GenBank/DDBJ whole genome shotgun (WGS) entry which is preliminary data.</text>
</comment>
<proteinExistence type="predicted"/>